<organism evidence="9 10">
    <name type="scientific">Allacma fusca</name>
    <dbReference type="NCBI Taxonomy" id="39272"/>
    <lineage>
        <taxon>Eukaryota</taxon>
        <taxon>Metazoa</taxon>
        <taxon>Ecdysozoa</taxon>
        <taxon>Arthropoda</taxon>
        <taxon>Hexapoda</taxon>
        <taxon>Collembola</taxon>
        <taxon>Symphypleona</taxon>
        <taxon>Sminthuridae</taxon>
        <taxon>Allacma</taxon>
    </lineage>
</organism>
<gene>
    <name evidence="9" type="ORF">AFUS01_LOCUS2411</name>
</gene>
<feature type="signal peptide" evidence="8">
    <location>
        <begin position="1"/>
        <end position="20"/>
    </location>
</feature>
<feature type="non-terminal residue" evidence="9">
    <location>
        <position position="65"/>
    </location>
</feature>
<dbReference type="OrthoDB" id="9982951at2759"/>
<dbReference type="Pfam" id="PF11573">
    <property type="entry name" value="Med23"/>
    <property type="match status" value="1"/>
</dbReference>
<feature type="chain" id="PRO_5035276864" description="Mediator of RNA polymerase II transcription subunit 23" evidence="8">
    <location>
        <begin position="21"/>
        <end position="65"/>
    </location>
</feature>
<keyword evidence="8" id="KW-0732">Signal</keyword>
<dbReference type="AlphaFoldDB" id="A0A8J2JNE8"/>
<comment type="similarity">
    <text evidence="2">Belongs to the Mediator complex subunit 23 family.</text>
</comment>
<keyword evidence="10" id="KW-1185">Reference proteome</keyword>
<dbReference type="EMBL" id="CAJVCH010013751">
    <property type="protein sequence ID" value="CAG7676272.1"/>
    <property type="molecule type" value="Genomic_DNA"/>
</dbReference>
<dbReference type="GO" id="GO:0010628">
    <property type="term" value="P:positive regulation of gene expression"/>
    <property type="evidence" value="ECO:0007669"/>
    <property type="project" value="TreeGrafter"/>
</dbReference>
<evidence type="ECO:0000256" key="8">
    <source>
        <dbReference type="SAM" id="SignalP"/>
    </source>
</evidence>
<comment type="subcellular location">
    <subcellularLocation>
        <location evidence="1">Nucleus</location>
    </subcellularLocation>
</comment>
<accession>A0A8J2JNE8</accession>
<evidence type="ECO:0000313" key="9">
    <source>
        <dbReference type="EMBL" id="CAG7676272.1"/>
    </source>
</evidence>
<evidence type="ECO:0000256" key="3">
    <source>
        <dbReference type="ARBA" id="ARBA00019696"/>
    </source>
</evidence>
<evidence type="ECO:0000256" key="6">
    <source>
        <dbReference type="ARBA" id="ARBA00023242"/>
    </source>
</evidence>
<protein>
    <recommendedName>
        <fullName evidence="3">Mediator of RNA polymerase II transcription subunit 23</fullName>
    </recommendedName>
    <alternativeName>
        <fullName evidence="7">Mediator complex subunit 23</fullName>
    </alternativeName>
</protein>
<feature type="non-terminal residue" evidence="9">
    <location>
        <position position="1"/>
    </location>
</feature>
<keyword evidence="4" id="KW-0805">Transcription regulation</keyword>
<evidence type="ECO:0000256" key="2">
    <source>
        <dbReference type="ARBA" id="ARBA00010222"/>
    </source>
</evidence>
<dbReference type="Proteomes" id="UP000708208">
    <property type="component" value="Unassembled WGS sequence"/>
</dbReference>
<evidence type="ECO:0000313" key="10">
    <source>
        <dbReference type="Proteomes" id="UP000708208"/>
    </source>
</evidence>
<comment type="caution">
    <text evidence="9">The sequence shown here is derived from an EMBL/GenBank/DDBJ whole genome shotgun (WGS) entry which is preliminary data.</text>
</comment>
<evidence type="ECO:0000256" key="7">
    <source>
        <dbReference type="ARBA" id="ARBA00031961"/>
    </source>
</evidence>
<evidence type="ECO:0000256" key="1">
    <source>
        <dbReference type="ARBA" id="ARBA00004123"/>
    </source>
</evidence>
<dbReference type="GO" id="GO:0005667">
    <property type="term" value="C:transcription regulator complex"/>
    <property type="evidence" value="ECO:0007669"/>
    <property type="project" value="TreeGrafter"/>
</dbReference>
<dbReference type="InterPro" id="IPR021629">
    <property type="entry name" value="Mediator_Med23"/>
</dbReference>
<name>A0A8J2JNE8_9HEXA</name>
<evidence type="ECO:0000256" key="5">
    <source>
        <dbReference type="ARBA" id="ARBA00023163"/>
    </source>
</evidence>
<dbReference type="GO" id="GO:0006357">
    <property type="term" value="P:regulation of transcription by RNA polymerase II"/>
    <property type="evidence" value="ECO:0007669"/>
    <property type="project" value="TreeGrafter"/>
</dbReference>
<keyword evidence="6" id="KW-0539">Nucleus</keyword>
<dbReference type="PANTHER" id="PTHR12691:SF10">
    <property type="entry name" value="MEDIATOR OF RNA POLYMERASE II TRANSCRIPTION SUBUNIT 23"/>
    <property type="match status" value="1"/>
</dbReference>
<proteinExistence type="inferred from homology"/>
<dbReference type="GO" id="GO:0016592">
    <property type="term" value="C:mediator complex"/>
    <property type="evidence" value="ECO:0007669"/>
    <property type="project" value="TreeGrafter"/>
</dbReference>
<dbReference type="PANTHER" id="PTHR12691">
    <property type="entry name" value="MEDIATOR OF RNA POLYMERASE II TRANSCRIPTION SUBUNIT 23"/>
    <property type="match status" value="1"/>
</dbReference>
<reference evidence="9" key="1">
    <citation type="submission" date="2021-06" db="EMBL/GenBank/DDBJ databases">
        <authorList>
            <person name="Hodson N. C."/>
            <person name="Mongue J. A."/>
            <person name="Jaron S. K."/>
        </authorList>
    </citation>
    <scope>NUCLEOTIDE SEQUENCE</scope>
</reference>
<sequence length="65" mass="7676">TQLIFFVLFQFSSFPHIVMAVHDKLSEVKIFKGRDFLMWILLQFISGSIQKNPLSDFLPVLRLYD</sequence>
<keyword evidence="5" id="KW-0804">Transcription</keyword>
<evidence type="ECO:0000256" key="4">
    <source>
        <dbReference type="ARBA" id="ARBA00023015"/>
    </source>
</evidence>